<reference evidence="2" key="1">
    <citation type="journal article" date="2015" name="Nature">
        <title>Complex archaea that bridge the gap between prokaryotes and eukaryotes.</title>
        <authorList>
            <person name="Spang A."/>
            <person name="Saw J.H."/>
            <person name="Jorgensen S.L."/>
            <person name="Zaremba-Niedzwiedzka K."/>
            <person name="Martijn J."/>
            <person name="Lind A.E."/>
            <person name="van Eijk R."/>
            <person name="Schleper C."/>
            <person name="Guy L."/>
            <person name="Ettema T.J."/>
        </authorList>
    </citation>
    <scope>NUCLEOTIDE SEQUENCE</scope>
</reference>
<organism evidence="2">
    <name type="scientific">marine sediment metagenome</name>
    <dbReference type="NCBI Taxonomy" id="412755"/>
    <lineage>
        <taxon>unclassified sequences</taxon>
        <taxon>metagenomes</taxon>
        <taxon>ecological metagenomes</taxon>
    </lineage>
</organism>
<accession>A0A0F9Q9A8</accession>
<evidence type="ECO:0000313" key="2">
    <source>
        <dbReference type="EMBL" id="KKN09761.1"/>
    </source>
</evidence>
<evidence type="ECO:0000259" key="1">
    <source>
        <dbReference type="Pfam" id="PF13454"/>
    </source>
</evidence>
<proteinExistence type="predicted"/>
<dbReference type="EMBL" id="LAZR01004309">
    <property type="protein sequence ID" value="KKN09761.1"/>
    <property type="molecule type" value="Genomic_DNA"/>
</dbReference>
<comment type="caution">
    <text evidence="2">The sequence shown here is derived from an EMBL/GenBank/DDBJ whole genome shotgun (WGS) entry which is preliminary data.</text>
</comment>
<dbReference type="Pfam" id="PF13454">
    <property type="entry name" value="NAD_binding_9"/>
    <property type="match status" value="1"/>
</dbReference>
<dbReference type="InterPro" id="IPR038732">
    <property type="entry name" value="HpyO/CreE_NAD-binding"/>
</dbReference>
<sequence length="604" mass="68497">MEQNKLALIGSGATAIYLLKHIEDNLTVLRNHIHSITIFEKGGYMGTGMPYSPETTDVYNLANISSEEIPELPKSLGDWLREQDESFLSKLNVIEFPIDDSEVYSRLALGFYLQQQYQTLVHKLESAGIPVVQMIGVEVQDIEVVRDSKDVLLKCDNEIRYTFSKVVIATGHAWKEEDRPKNGYYGSPWPIQKIVPEVGEMYNFAIGTLGASLSAFDVVTSLAHRHGTFKKMKGKLQFELNSEAPNFKVVMHSAEGWLPHLQYEQEEPMRKIYRHTDRIEMLSILDTNGFLRIDTFFDTVCRNALIEAFEKDGLEKMASALKKNTFKFGDFVHMMTNDHEYSDSFEGMKKEMVTARDSVLYKRPIHWKETLDDLMYCLNFHAELLTAEDYLFFKKEVMSFLMNVIAALPLSSADILLALHDAGCIELMSGRVEVQEDASDEGKTAIKVDAKDGSSKIVQYTMFINCAGQKNMQLDDFPFVSLVRSGNLRKARAKIMEEKSLQKLQEILGDDAIFKDEKQNYMYTGGIDVDASYRIIGKDGTPNDTIMDITFTHTSGIRPYSYGLQACSATSKILVESWVLAAEEKTSFVADIENMTELFDDNEL</sequence>
<dbReference type="SUPFAM" id="SSF51905">
    <property type="entry name" value="FAD/NAD(P)-binding domain"/>
    <property type="match status" value="1"/>
</dbReference>
<dbReference type="AlphaFoldDB" id="A0A0F9Q9A8"/>
<dbReference type="PANTHER" id="PTHR40254:SF1">
    <property type="entry name" value="BLR0577 PROTEIN"/>
    <property type="match status" value="1"/>
</dbReference>
<dbReference type="PANTHER" id="PTHR40254">
    <property type="entry name" value="BLR0577 PROTEIN"/>
    <property type="match status" value="1"/>
</dbReference>
<feature type="domain" description="FAD-dependent urate hydroxylase HpyO/Asp monooxygenase CreE-like FAD/NAD(P)-binding" evidence="1">
    <location>
        <begin position="7"/>
        <end position="172"/>
    </location>
</feature>
<dbReference type="InterPro" id="IPR036188">
    <property type="entry name" value="FAD/NAD-bd_sf"/>
</dbReference>
<gene>
    <name evidence="2" type="ORF">LCGC14_1043400</name>
</gene>
<name>A0A0F9Q9A8_9ZZZZ</name>
<protein>
    <recommendedName>
        <fullName evidence="1">FAD-dependent urate hydroxylase HpyO/Asp monooxygenase CreE-like FAD/NAD(P)-binding domain-containing protein</fullName>
    </recommendedName>
</protein>
<dbReference type="InterPro" id="IPR052189">
    <property type="entry name" value="L-asp_N-monooxygenase_NS-form"/>
</dbReference>